<dbReference type="Gene3D" id="1.25.40.10">
    <property type="entry name" value="Tetratricopeptide repeat domain"/>
    <property type="match status" value="1"/>
</dbReference>
<dbReference type="Pfam" id="PF13174">
    <property type="entry name" value="TPR_6"/>
    <property type="match status" value="1"/>
</dbReference>
<evidence type="ECO:0000313" key="1">
    <source>
        <dbReference type="EMBL" id="MBS1257090.1"/>
    </source>
</evidence>
<dbReference type="InterPro" id="IPR019734">
    <property type="entry name" value="TPR_rpt"/>
</dbReference>
<evidence type="ECO:0000313" key="2">
    <source>
        <dbReference type="Proteomes" id="UP000722750"/>
    </source>
</evidence>
<accession>A0A941VYR0</accession>
<reference evidence="1" key="1">
    <citation type="journal article" date="2021" name="ISME J.">
        <title>Fine-scale metabolic discontinuity in a stratified prokaryote microbiome of a Red Sea deep halocline.</title>
        <authorList>
            <person name="Michoud G."/>
            <person name="Ngugi D.K."/>
            <person name="Barozzi A."/>
            <person name="Merlino G."/>
            <person name="Calleja M.L."/>
            <person name="Delgado-Huertas A."/>
            <person name="Moran X.A.G."/>
            <person name="Daffonchio D."/>
        </authorList>
    </citation>
    <scope>NUCLEOTIDE SEQUENCE</scope>
    <source>
        <strain evidence="1">SuakinDeep_MAG55_1</strain>
    </source>
</reference>
<gene>
    <name evidence="1" type="ORF">MAG551_00125</name>
</gene>
<evidence type="ECO:0008006" key="3">
    <source>
        <dbReference type="Google" id="ProtNLM"/>
    </source>
</evidence>
<dbReference type="Proteomes" id="UP000722750">
    <property type="component" value="Unassembled WGS sequence"/>
</dbReference>
<proteinExistence type="predicted"/>
<protein>
    <recommendedName>
        <fullName evidence="3">Tetratricopeptide repeat protein</fullName>
    </recommendedName>
</protein>
<dbReference type="SUPFAM" id="SSF48452">
    <property type="entry name" value="TPR-like"/>
    <property type="match status" value="1"/>
</dbReference>
<comment type="caution">
    <text evidence="1">The sequence shown here is derived from an EMBL/GenBank/DDBJ whole genome shotgun (WGS) entry which is preliminary data.</text>
</comment>
<organism evidence="1 2">
    <name type="scientific">Candidatus Scalindua arabica</name>
    <dbReference type="NCBI Taxonomy" id="1127984"/>
    <lineage>
        <taxon>Bacteria</taxon>
        <taxon>Pseudomonadati</taxon>
        <taxon>Planctomycetota</taxon>
        <taxon>Candidatus Brocadiia</taxon>
        <taxon>Candidatus Brocadiales</taxon>
        <taxon>Candidatus Scalinduaceae</taxon>
        <taxon>Candidatus Scalindua</taxon>
    </lineage>
</organism>
<dbReference type="InterPro" id="IPR011990">
    <property type="entry name" value="TPR-like_helical_dom_sf"/>
</dbReference>
<name>A0A941VYR0_9BACT</name>
<dbReference type="AlphaFoldDB" id="A0A941VYR0"/>
<dbReference type="EMBL" id="JAANXD010000006">
    <property type="protein sequence ID" value="MBS1257090.1"/>
    <property type="molecule type" value="Genomic_DNA"/>
</dbReference>
<sequence length="232" mass="26956">MMVNYKQILILAVFGIINLSVFGTVVGEEKDAVTDGAVIDELKTEDETVEKSEVVSTDNQPDSEIGDLDETVDTLTAINKEKADLDKLKSEFQDTETLTEDKGEDEKKVEEAITLKEDKEEQKIEDVVENEEKIVHPFEIAENLYKLGEYKTALELYNLIDKDNVSDERKIWVLYQTANCYRKQELYDDAVKVYKELQDGYKGTYWSKQAQWYIQDIEWRTRVEEKMVKVIK</sequence>